<dbReference type="AlphaFoldDB" id="A0A8A1UZ49"/>
<dbReference type="RefSeq" id="WP_207806821.1">
    <property type="nucleotide sequence ID" value="NZ_CP048261.1"/>
</dbReference>
<protein>
    <submittedName>
        <fullName evidence="3">ParB N-terminal domain-containing protein</fullName>
    </submittedName>
</protein>
<dbReference type="EMBL" id="CP048261">
    <property type="protein sequence ID" value="QST84999.1"/>
    <property type="molecule type" value="Genomic_DNA"/>
</dbReference>
<organism evidence="3 4">
    <name type="scientific">Streptomyces rimosus subsp. rimosus (strain ATCC 10970 / DSM 40260 / JCM 4667 / NRRL 2234)</name>
    <dbReference type="NCBI Taxonomy" id="1265868"/>
    <lineage>
        <taxon>Bacteria</taxon>
        <taxon>Bacillati</taxon>
        <taxon>Actinomycetota</taxon>
        <taxon>Actinomycetes</taxon>
        <taxon>Kitasatosporales</taxon>
        <taxon>Streptomycetaceae</taxon>
        <taxon>Streptomyces</taxon>
    </lineage>
</organism>
<feature type="compositionally biased region" description="Basic and acidic residues" evidence="1">
    <location>
        <begin position="181"/>
        <end position="190"/>
    </location>
</feature>
<proteinExistence type="predicted"/>
<feature type="compositionally biased region" description="Basic and acidic residues" evidence="1">
    <location>
        <begin position="232"/>
        <end position="249"/>
    </location>
</feature>
<sequence length="355" mass="38400">MDNLVEAPAVGPVRPGGRDYGSPSSARPSRTIGHGRIETVAIASLILTDTPRTSGTDPEHVLRLAEVKEGLPPILVQRSTLRVIDGMHRVKAAMLRGDDTIPVQYFEGSDAESFVQSVQANVAHGLPLSASEREAATERIVRIYPDWSDRAIAAVAGLSPPTVAGIRRRSTENSSQLNRRVGRDGRRRPVDGAPGRKKAVDIMRERPEAPLRAVAQEAGVSVGTAHNIRAKLRSETKADADGPGRERKDTARKKGAPVPSGETTSGAAPQPAKAQQTQRQLLSSLRQDPSVRMTEKGRLLLQWLGILTLDAKELQQFADSTPAHQLLSMAQLAQDCSATWRQLATELHRAVRRGP</sequence>
<feature type="region of interest" description="Disordered" evidence="1">
    <location>
        <begin position="165"/>
        <end position="203"/>
    </location>
</feature>
<evidence type="ECO:0000313" key="4">
    <source>
        <dbReference type="Proteomes" id="UP000011074"/>
    </source>
</evidence>
<reference evidence="3" key="2">
    <citation type="submission" date="2020-01" db="EMBL/GenBank/DDBJ databases">
        <authorList>
            <person name="Algora L."/>
            <person name="Schniete J.K."/>
            <person name="MacFadyen A."/>
            <person name="Hoskisson P.A."/>
            <person name="Hunter I.S."/>
            <person name="Herron P.R."/>
        </authorList>
    </citation>
    <scope>NUCLEOTIDE SEQUENCE</scope>
    <source>
        <strain evidence="3">ATCC 10970</strain>
    </source>
</reference>
<dbReference type="SMART" id="SM00470">
    <property type="entry name" value="ParB"/>
    <property type="match status" value="1"/>
</dbReference>
<dbReference type="GeneID" id="66859692"/>
<evidence type="ECO:0000313" key="3">
    <source>
        <dbReference type="EMBL" id="QST84999.1"/>
    </source>
</evidence>
<dbReference type="Gene3D" id="3.90.1530.10">
    <property type="entry name" value="Conserved hypothetical protein from pyrococcus furiosus pfu- 392566-001, ParB domain"/>
    <property type="match status" value="1"/>
</dbReference>
<dbReference type="Proteomes" id="UP000011074">
    <property type="component" value="Chromosome"/>
</dbReference>
<dbReference type="SUPFAM" id="SSF110849">
    <property type="entry name" value="ParB/Sulfiredoxin"/>
    <property type="match status" value="1"/>
</dbReference>
<dbReference type="InterPro" id="IPR003115">
    <property type="entry name" value="ParB_N"/>
</dbReference>
<reference evidence="3" key="1">
    <citation type="submission" date="2012-12" db="EMBL/GenBank/DDBJ databases">
        <authorList>
            <person name="Pethick F.E."/>
            <person name="MacFadyen A.C."/>
            <person name="Tang Z."/>
            <person name="Sangal V."/>
            <person name="Tze-Tze L."/>
            <person name="Chu J."/>
            <person name="Guo M."/>
            <person name="Kirby R."/>
            <person name="Hoskisson P.A."/>
            <person name="Herron P.R."/>
            <person name="Hunter I.S."/>
        </authorList>
    </citation>
    <scope>NUCLEOTIDE SEQUENCE</scope>
    <source>
        <strain evidence="3">ATCC 10970</strain>
    </source>
</reference>
<evidence type="ECO:0000259" key="2">
    <source>
        <dbReference type="SMART" id="SM00470"/>
    </source>
</evidence>
<reference evidence="3" key="3">
    <citation type="journal article" date="2021" name="bioRxiv">
        <title>Bilateral symmetry of linear streptomycete chromosomes.</title>
        <authorList>
            <person name="Algora-Gallardo L."/>
            <person name="Schniete J.K."/>
            <person name="Mark D.R."/>
            <person name="Hunter I.S."/>
            <person name="Herron P.R."/>
        </authorList>
    </citation>
    <scope>NUCLEOTIDE SEQUENCE</scope>
    <source>
        <strain evidence="3">ATCC 10970</strain>
    </source>
</reference>
<feature type="region of interest" description="Disordered" evidence="1">
    <location>
        <begin position="225"/>
        <end position="289"/>
    </location>
</feature>
<dbReference type="InterPro" id="IPR036086">
    <property type="entry name" value="ParB/Sulfiredoxin_sf"/>
</dbReference>
<name>A0A8A1UZ49_STRR1</name>
<feature type="domain" description="ParB-like N-terminal" evidence="2">
    <location>
        <begin position="38"/>
        <end position="122"/>
    </location>
</feature>
<feature type="region of interest" description="Disordered" evidence="1">
    <location>
        <begin position="1"/>
        <end position="31"/>
    </location>
</feature>
<evidence type="ECO:0000256" key="1">
    <source>
        <dbReference type="SAM" id="MobiDB-lite"/>
    </source>
</evidence>
<feature type="compositionally biased region" description="Low complexity" evidence="1">
    <location>
        <begin position="267"/>
        <end position="287"/>
    </location>
</feature>
<accession>A0A8A1UZ49</accession>
<gene>
    <name evidence="3" type="ORF">SRIM_036940</name>
</gene>